<gene>
    <name evidence="1" type="ORF">D5086_006705</name>
</gene>
<accession>A0ACC4CLH6</accession>
<evidence type="ECO:0000313" key="1">
    <source>
        <dbReference type="EMBL" id="KAL3598787.1"/>
    </source>
</evidence>
<organism evidence="1 2">
    <name type="scientific">Populus alba</name>
    <name type="common">White poplar</name>
    <dbReference type="NCBI Taxonomy" id="43335"/>
    <lineage>
        <taxon>Eukaryota</taxon>
        <taxon>Viridiplantae</taxon>
        <taxon>Streptophyta</taxon>
        <taxon>Embryophyta</taxon>
        <taxon>Tracheophyta</taxon>
        <taxon>Spermatophyta</taxon>
        <taxon>Magnoliopsida</taxon>
        <taxon>eudicotyledons</taxon>
        <taxon>Gunneridae</taxon>
        <taxon>Pentapetalae</taxon>
        <taxon>rosids</taxon>
        <taxon>fabids</taxon>
        <taxon>Malpighiales</taxon>
        <taxon>Salicaceae</taxon>
        <taxon>Saliceae</taxon>
        <taxon>Populus</taxon>
    </lineage>
</organism>
<keyword evidence="2" id="KW-1185">Reference proteome</keyword>
<dbReference type="Proteomes" id="UP000309997">
    <property type="component" value="Unassembled WGS sequence"/>
</dbReference>
<dbReference type="EMBL" id="RCHU02000003">
    <property type="protein sequence ID" value="KAL3598787.1"/>
    <property type="molecule type" value="Genomic_DNA"/>
</dbReference>
<evidence type="ECO:0000313" key="2">
    <source>
        <dbReference type="Proteomes" id="UP000309997"/>
    </source>
</evidence>
<sequence>MCSEESPKKEEENMLCSLYQAQRKPSYEAVSWNHKRTPRQFKAVYKRPFGSQDRSSIRSTYLASASPRPLYHDRDEHHYRGVFGSLPSLLIFPGAGGNSSTYHSQSQLKLWTEKEGPVAS</sequence>
<reference evidence="1 2" key="1">
    <citation type="journal article" date="2024" name="Plant Biotechnol. J.">
        <title>Genome and CRISPR/Cas9 system of a widespread forest tree (Populus alba) in the world.</title>
        <authorList>
            <person name="Liu Y.J."/>
            <person name="Jiang P.F."/>
            <person name="Han X.M."/>
            <person name="Li X.Y."/>
            <person name="Wang H.M."/>
            <person name="Wang Y.J."/>
            <person name="Wang X.X."/>
            <person name="Zeng Q.Y."/>
        </authorList>
    </citation>
    <scope>NUCLEOTIDE SEQUENCE [LARGE SCALE GENOMIC DNA]</scope>
    <source>
        <strain evidence="2">cv. PAL-ZL1</strain>
    </source>
</reference>
<proteinExistence type="predicted"/>
<protein>
    <submittedName>
        <fullName evidence="1">Uncharacterized protein</fullName>
    </submittedName>
</protein>
<comment type="caution">
    <text evidence="1">The sequence shown here is derived from an EMBL/GenBank/DDBJ whole genome shotgun (WGS) entry which is preliminary data.</text>
</comment>
<name>A0ACC4CLH6_POPAL</name>